<dbReference type="Proteomes" id="UP001162834">
    <property type="component" value="Chromosome"/>
</dbReference>
<evidence type="ECO:0000256" key="1">
    <source>
        <dbReference type="ARBA" id="ARBA00004651"/>
    </source>
</evidence>
<feature type="transmembrane region" description="Helical" evidence="9">
    <location>
        <begin position="269"/>
        <end position="287"/>
    </location>
</feature>
<evidence type="ECO:0000256" key="8">
    <source>
        <dbReference type="ARBA" id="ARBA00037998"/>
    </source>
</evidence>
<dbReference type="PANTHER" id="PTHR11795:SF445">
    <property type="entry name" value="AMINO ACID ABC TRANSPORTER PERMEASE PROTEIN"/>
    <property type="match status" value="1"/>
</dbReference>
<feature type="transmembrane region" description="Helical" evidence="9">
    <location>
        <begin position="216"/>
        <end position="234"/>
    </location>
</feature>
<evidence type="ECO:0000313" key="11">
    <source>
        <dbReference type="Proteomes" id="UP001162834"/>
    </source>
</evidence>
<dbReference type="InterPro" id="IPR001851">
    <property type="entry name" value="ABC_transp_permease"/>
</dbReference>
<dbReference type="AlphaFoldDB" id="A0A9E6XTS9"/>
<feature type="transmembrane region" description="Helical" evidence="9">
    <location>
        <begin position="138"/>
        <end position="162"/>
    </location>
</feature>
<dbReference type="RefSeq" id="WP_259313976.1">
    <property type="nucleotide sequence ID" value="NZ_CP087164.1"/>
</dbReference>
<keyword evidence="11" id="KW-1185">Reference proteome</keyword>
<reference evidence="10" key="1">
    <citation type="journal article" date="2022" name="Int. J. Syst. Evol. Microbiol.">
        <title>Pseudomonas aegrilactucae sp. nov. and Pseudomonas morbosilactucae sp. nov., pathogens causing bacterial rot of lettuce in Japan.</title>
        <authorList>
            <person name="Sawada H."/>
            <person name="Fujikawa T."/>
            <person name="Satou M."/>
        </authorList>
    </citation>
    <scope>NUCLEOTIDE SEQUENCE</scope>
    <source>
        <strain evidence="10">0166_1</strain>
    </source>
</reference>
<feature type="transmembrane region" description="Helical" evidence="9">
    <location>
        <begin position="66"/>
        <end position="87"/>
    </location>
</feature>
<organism evidence="10 11">
    <name type="scientific">Capillimicrobium parvum</name>
    <dbReference type="NCBI Taxonomy" id="2884022"/>
    <lineage>
        <taxon>Bacteria</taxon>
        <taxon>Bacillati</taxon>
        <taxon>Actinomycetota</taxon>
        <taxon>Thermoleophilia</taxon>
        <taxon>Solirubrobacterales</taxon>
        <taxon>Capillimicrobiaceae</taxon>
        <taxon>Capillimicrobium</taxon>
    </lineage>
</organism>
<feature type="transmembrane region" description="Helical" evidence="9">
    <location>
        <begin position="241"/>
        <end position="263"/>
    </location>
</feature>
<accession>A0A9E6XTS9</accession>
<comment type="subcellular location">
    <subcellularLocation>
        <location evidence="1">Cell membrane</location>
        <topology evidence="1">Multi-pass membrane protein</topology>
    </subcellularLocation>
</comment>
<dbReference type="GO" id="GO:0005886">
    <property type="term" value="C:plasma membrane"/>
    <property type="evidence" value="ECO:0007669"/>
    <property type="project" value="UniProtKB-SubCell"/>
</dbReference>
<keyword evidence="2" id="KW-0813">Transport</keyword>
<keyword evidence="3" id="KW-1003">Cell membrane</keyword>
<evidence type="ECO:0000256" key="5">
    <source>
        <dbReference type="ARBA" id="ARBA00022970"/>
    </source>
</evidence>
<keyword evidence="4 9" id="KW-0812">Transmembrane</keyword>
<sequence>MPSWQDFQPFIVTGLALGGVYSLSGVGMVVLYRATGVLNLAFGAVGAFGAFLAWSLINDHGWPEGVSYLVCVLFGGVVTLAYGMAFGPPLAGRDPLVKAVATLGLALILLGAMSWIWSDKARSMVLPTTKHGFSVGDVLVNYTQVIGLALGVAVTVVTAAFLRFSKLGTAMRALADDREITAALGVPVRRVEAAAWLGSGLLSGAAGLLFSNLVGLDAATLTFLVISSVAAALIARLRSLFMTLAAGMFIGLVNALATPILSISQYRDMAPFVIATIALLFLSRHGTLSTAKGAR</sequence>
<dbReference type="KEGG" id="sbae:DSM104329_00668"/>
<evidence type="ECO:0000313" key="10">
    <source>
        <dbReference type="EMBL" id="UGS34292.1"/>
    </source>
</evidence>
<comment type="similarity">
    <text evidence="8">Belongs to the binding-protein-dependent transport system permease family. LivHM subfamily.</text>
</comment>
<evidence type="ECO:0000256" key="7">
    <source>
        <dbReference type="ARBA" id="ARBA00023136"/>
    </source>
</evidence>
<dbReference type="PANTHER" id="PTHR11795">
    <property type="entry name" value="BRANCHED-CHAIN AMINO ACID TRANSPORT SYSTEM PERMEASE PROTEIN LIVH"/>
    <property type="match status" value="1"/>
</dbReference>
<name>A0A9E6XTS9_9ACTN</name>
<dbReference type="GO" id="GO:0022857">
    <property type="term" value="F:transmembrane transporter activity"/>
    <property type="evidence" value="ECO:0007669"/>
    <property type="project" value="InterPro"/>
</dbReference>
<dbReference type="EMBL" id="CP087164">
    <property type="protein sequence ID" value="UGS34292.1"/>
    <property type="molecule type" value="Genomic_DNA"/>
</dbReference>
<dbReference type="Pfam" id="PF02653">
    <property type="entry name" value="BPD_transp_2"/>
    <property type="match status" value="1"/>
</dbReference>
<gene>
    <name evidence="10" type="primary">livH_1</name>
    <name evidence="10" type="ORF">DSM104329_00668</name>
</gene>
<feature type="transmembrane region" description="Helical" evidence="9">
    <location>
        <begin position="99"/>
        <end position="118"/>
    </location>
</feature>
<evidence type="ECO:0000256" key="9">
    <source>
        <dbReference type="SAM" id="Phobius"/>
    </source>
</evidence>
<evidence type="ECO:0000256" key="3">
    <source>
        <dbReference type="ARBA" id="ARBA00022475"/>
    </source>
</evidence>
<keyword evidence="5" id="KW-0029">Amino-acid transport</keyword>
<keyword evidence="6 9" id="KW-1133">Transmembrane helix</keyword>
<evidence type="ECO:0000256" key="2">
    <source>
        <dbReference type="ARBA" id="ARBA00022448"/>
    </source>
</evidence>
<proteinExistence type="inferred from homology"/>
<keyword evidence="7 9" id="KW-0472">Membrane</keyword>
<dbReference type="GO" id="GO:0006865">
    <property type="term" value="P:amino acid transport"/>
    <property type="evidence" value="ECO:0007669"/>
    <property type="project" value="UniProtKB-KW"/>
</dbReference>
<dbReference type="InterPro" id="IPR052157">
    <property type="entry name" value="BCAA_transport_permease"/>
</dbReference>
<dbReference type="CDD" id="cd06582">
    <property type="entry name" value="TM_PBP1_LivH_like"/>
    <property type="match status" value="1"/>
</dbReference>
<feature type="transmembrane region" description="Helical" evidence="9">
    <location>
        <begin position="37"/>
        <end position="54"/>
    </location>
</feature>
<evidence type="ECO:0000256" key="4">
    <source>
        <dbReference type="ARBA" id="ARBA00022692"/>
    </source>
</evidence>
<feature type="transmembrane region" description="Helical" evidence="9">
    <location>
        <begin position="12"/>
        <end position="32"/>
    </location>
</feature>
<evidence type="ECO:0000256" key="6">
    <source>
        <dbReference type="ARBA" id="ARBA00022989"/>
    </source>
</evidence>
<protein>
    <submittedName>
        <fullName evidence="10">High-affinity branched-chain amino acid transport system permease protein LivH</fullName>
    </submittedName>
</protein>